<dbReference type="GO" id="GO:0006313">
    <property type="term" value="P:DNA transposition"/>
    <property type="evidence" value="ECO:0007669"/>
    <property type="project" value="InterPro"/>
</dbReference>
<dbReference type="PROSITE" id="PS01007">
    <property type="entry name" value="TRANSPOSASE_MUTATOR"/>
    <property type="match status" value="1"/>
</dbReference>
<dbReference type="InterPro" id="IPR018289">
    <property type="entry name" value="MULE_transposase_dom"/>
</dbReference>
<reference evidence="5" key="1">
    <citation type="journal article" date="2017" name="Nature">
        <title>The sunflower genome provides insights into oil metabolism, flowering and Asterid evolution.</title>
        <authorList>
            <person name="Badouin H."/>
            <person name="Gouzy J."/>
            <person name="Grassa C.J."/>
            <person name="Murat F."/>
            <person name="Staton S.E."/>
            <person name="Cottret L."/>
            <person name="Lelandais-Briere C."/>
            <person name="Owens G.L."/>
            <person name="Carrere S."/>
            <person name="Mayjonade B."/>
            <person name="Legrand L."/>
            <person name="Gill N."/>
            <person name="Kane N.C."/>
            <person name="Bowers J.E."/>
            <person name="Hubner S."/>
            <person name="Bellec A."/>
            <person name="Berard A."/>
            <person name="Berges H."/>
            <person name="Blanchet N."/>
            <person name="Boniface M.C."/>
            <person name="Brunel D."/>
            <person name="Catrice O."/>
            <person name="Chaidir N."/>
            <person name="Claudel C."/>
            <person name="Donnadieu C."/>
            <person name="Faraut T."/>
            <person name="Fievet G."/>
            <person name="Helmstetter N."/>
            <person name="King M."/>
            <person name="Knapp S.J."/>
            <person name="Lai Z."/>
            <person name="Le Paslier M.C."/>
            <person name="Lippi Y."/>
            <person name="Lorenzon L."/>
            <person name="Mandel J.R."/>
            <person name="Marage G."/>
            <person name="Marchand G."/>
            <person name="Marquand E."/>
            <person name="Bret-Mestries E."/>
            <person name="Morien E."/>
            <person name="Nambeesan S."/>
            <person name="Nguyen T."/>
            <person name="Pegot-Espagnet P."/>
            <person name="Pouilly N."/>
            <person name="Raftis F."/>
            <person name="Sallet E."/>
            <person name="Schiex T."/>
            <person name="Thomas J."/>
            <person name="Vandecasteele C."/>
            <person name="Vares D."/>
            <person name="Vear F."/>
            <person name="Vautrin S."/>
            <person name="Crespi M."/>
            <person name="Mangin B."/>
            <person name="Burke J.M."/>
            <person name="Salse J."/>
            <person name="Munos S."/>
            <person name="Vincourt P."/>
            <person name="Rieseberg L.H."/>
            <person name="Langlade N.B."/>
        </authorList>
    </citation>
    <scope>NUCLEOTIDE SEQUENCE</scope>
    <source>
        <tissue evidence="5">Leaves</tissue>
    </source>
</reference>
<reference evidence="5" key="2">
    <citation type="submission" date="2020-06" db="EMBL/GenBank/DDBJ databases">
        <title>Helianthus annuus Genome sequencing and assembly Release 2.</title>
        <authorList>
            <person name="Gouzy J."/>
            <person name="Langlade N."/>
            <person name="Munos S."/>
        </authorList>
    </citation>
    <scope>NUCLEOTIDE SEQUENCE</scope>
    <source>
        <tissue evidence="5">Leaves</tissue>
    </source>
</reference>
<keyword evidence="3" id="KW-0233">DNA recombination</keyword>
<keyword evidence="1" id="KW-0815">Transposition</keyword>
<feature type="domain" description="MULE transposase" evidence="4">
    <location>
        <begin position="350"/>
        <end position="445"/>
    </location>
</feature>
<organism evidence="5 6">
    <name type="scientific">Helianthus annuus</name>
    <name type="common">Common sunflower</name>
    <dbReference type="NCBI Taxonomy" id="4232"/>
    <lineage>
        <taxon>Eukaryota</taxon>
        <taxon>Viridiplantae</taxon>
        <taxon>Streptophyta</taxon>
        <taxon>Embryophyta</taxon>
        <taxon>Tracheophyta</taxon>
        <taxon>Spermatophyta</taxon>
        <taxon>Magnoliopsida</taxon>
        <taxon>eudicotyledons</taxon>
        <taxon>Gunneridae</taxon>
        <taxon>Pentapetalae</taxon>
        <taxon>asterids</taxon>
        <taxon>campanulids</taxon>
        <taxon>Asterales</taxon>
        <taxon>Asteraceae</taxon>
        <taxon>Asteroideae</taxon>
        <taxon>Heliantheae alliance</taxon>
        <taxon>Heliantheae</taxon>
        <taxon>Helianthus</taxon>
    </lineage>
</organism>
<keyword evidence="6" id="KW-1185">Reference proteome</keyword>
<dbReference type="Proteomes" id="UP000215914">
    <property type="component" value="Unassembled WGS sequence"/>
</dbReference>
<dbReference type="GO" id="GO:0003677">
    <property type="term" value="F:DNA binding"/>
    <property type="evidence" value="ECO:0007669"/>
    <property type="project" value="UniProtKB-KW"/>
</dbReference>
<accession>A0A9K3DT18</accession>
<name>A0A9K3DT18_HELAN</name>
<evidence type="ECO:0000313" key="5">
    <source>
        <dbReference type="EMBL" id="KAF5760233.1"/>
    </source>
</evidence>
<dbReference type="EMBL" id="MNCJ02000331">
    <property type="protein sequence ID" value="KAF5760233.1"/>
    <property type="molecule type" value="Genomic_DNA"/>
</dbReference>
<sequence length="459" mass="52288">MDEAEYDMMDYHANVDRSVDFMGAEVESVGNHDVDTSDDLLDDENLSYESFDSLTDEEMEDFETRRSLKLRELRRKKRGGQSTSQVTFYVGQLFPTANAAKDKINKHAIETRRSLSFLRNDKKGIRVVCEGRCPIFTCGPNQTGPSQSGPGIHIQSATCQKGKESSASGTKKGFKKGLVECNDKRKGRLNSVDCPWVLYLSRLSDEDETWVVKTYQPDHKCLTSRKIQPFTSTFLAKKEFVMNQIAANPNISVSRLQEELGRKYELSVTKMKTFRTKLKATKKIEGDFKVQYASLRDYVMELHRTNPGTTVKFVVEPECNPHAPTRIFKRIYVCLGPLKEGFKECRRELLGLDGAFMKGPYPGQMLTAVGLDPNNGIYPLAYGIVEAENKGSWIWFLQCIKDDLDLPDHANFTFIPDRQKGIIPAITQVFPAAEHRFCVRHIWQNMKLQWRGVAFKDCL</sequence>
<protein>
    <submittedName>
        <fullName evidence="5">Transposase, mutator type, transposase, MuDR, plant, MULE transposase</fullName>
    </submittedName>
</protein>
<evidence type="ECO:0000313" key="6">
    <source>
        <dbReference type="Proteomes" id="UP000215914"/>
    </source>
</evidence>
<evidence type="ECO:0000256" key="3">
    <source>
        <dbReference type="ARBA" id="ARBA00023172"/>
    </source>
</evidence>
<dbReference type="PANTHER" id="PTHR31973">
    <property type="entry name" value="POLYPROTEIN, PUTATIVE-RELATED"/>
    <property type="match status" value="1"/>
</dbReference>
<dbReference type="PANTHER" id="PTHR31973:SF190">
    <property type="entry name" value="MULE TRANSPOSASE DOMAIN-CONTAINING PROTEIN"/>
    <property type="match status" value="1"/>
</dbReference>
<dbReference type="InterPro" id="IPR001207">
    <property type="entry name" value="Transposase_mutator"/>
</dbReference>
<dbReference type="Pfam" id="PF10551">
    <property type="entry name" value="MULE"/>
    <property type="match status" value="1"/>
</dbReference>
<evidence type="ECO:0000256" key="2">
    <source>
        <dbReference type="ARBA" id="ARBA00023125"/>
    </source>
</evidence>
<comment type="caution">
    <text evidence="5">The sequence shown here is derived from an EMBL/GenBank/DDBJ whole genome shotgun (WGS) entry which is preliminary data.</text>
</comment>
<keyword evidence="2" id="KW-0238">DNA-binding</keyword>
<proteinExistence type="predicted"/>
<dbReference type="GO" id="GO:0004803">
    <property type="term" value="F:transposase activity"/>
    <property type="evidence" value="ECO:0007669"/>
    <property type="project" value="InterPro"/>
</dbReference>
<dbReference type="AlphaFoldDB" id="A0A9K3DT18"/>
<evidence type="ECO:0000256" key="1">
    <source>
        <dbReference type="ARBA" id="ARBA00022578"/>
    </source>
</evidence>
<evidence type="ECO:0000259" key="4">
    <source>
        <dbReference type="Pfam" id="PF10551"/>
    </source>
</evidence>
<gene>
    <name evidence="5" type="ORF">HanXRQr2_Chr16g0751031</name>
</gene>
<dbReference type="Gramene" id="mRNA:HanXRQr2_Chr16g0751031">
    <property type="protein sequence ID" value="mRNA:HanXRQr2_Chr16g0751031"/>
    <property type="gene ID" value="HanXRQr2_Chr16g0751031"/>
</dbReference>